<dbReference type="Pfam" id="PF00455">
    <property type="entry name" value="DeoRC"/>
    <property type="match status" value="1"/>
</dbReference>
<dbReference type="Pfam" id="PF08220">
    <property type="entry name" value="HTH_DeoR"/>
    <property type="match status" value="1"/>
</dbReference>
<dbReference type="InterPro" id="IPR014036">
    <property type="entry name" value="DeoR-like_C"/>
</dbReference>
<dbReference type="PANTHER" id="PTHR30363">
    <property type="entry name" value="HTH-TYPE TRANSCRIPTIONAL REGULATOR SRLR-RELATED"/>
    <property type="match status" value="1"/>
</dbReference>
<dbReference type="SMART" id="SM01134">
    <property type="entry name" value="DeoRC"/>
    <property type="match status" value="1"/>
</dbReference>
<evidence type="ECO:0000313" key="6">
    <source>
        <dbReference type="Proteomes" id="UP000824265"/>
    </source>
</evidence>
<reference evidence="5" key="1">
    <citation type="journal article" date="2021" name="PeerJ">
        <title>Extensive microbial diversity within the chicken gut microbiome revealed by metagenomics and culture.</title>
        <authorList>
            <person name="Gilroy R."/>
            <person name="Ravi A."/>
            <person name="Getino M."/>
            <person name="Pursley I."/>
            <person name="Horton D.L."/>
            <person name="Alikhan N.F."/>
            <person name="Baker D."/>
            <person name="Gharbi K."/>
            <person name="Hall N."/>
            <person name="Watson M."/>
            <person name="Adriaenssens E.M."/>
            <person name="Foster-Nyarko E."/>
            <person name="Jarju S."/>
            <person name="Secka A."/>
            <person name="Antonio M."/>
            <person name="Oren A."/>
            <person name="Chaudhuri R.R."/>
            <person name="La Ragione R."/>
            <person name="Hildebrand F."/>
            <person name="Pallen M.J."/>
        </authorList>
    </citation>
    <scope>NUCLEOTIDE SEQUENCE</scope>
    <source>
        <strain evidence="5">CHK195-6426</strain>
    </source>
</reference>
<dbReference type="PRINTS" id="PR00037">
    <property type="entry name" value="HTHLACR"/>
</dbReference>
<comment type="caution">
    <text evidence="5">The sequence shown here is derived from an EMBL/GenBank/DDBJ whole genome shotgun (WGS) entry which is preliminary data.</text>
</comment>
<dbReference type="InterPro" id="IPR050313">
    <property type="entry name" value="Carb_Metab_HTH_regulators"/>
</dbReference>
<dbReference type="PROSITE" id="PS00894">
    <property type="entry name" value="HTH_DEOR_1"/>
    <property type="match status" value="1"/>
</dbReference>
<dbReference type="SMART" id="SM00420">
    <property type="entry name" value="HTH_DEOR"/>
    <property type="match status" value="1"/>
</dbReference>
<organism evidence="5 6">
    <name type="scientific">Candidatus Acetatifactor stercoripullorum</name>
    <dbReference type="NCBI Taxonomy" id="2838414"/>
    <lineage>
        <taxon>Bacteria</taxon>
        <taxon>Bacillati</taxon>
        <taxon>Bacillota</taxon>
        <taxon>Clostridia</taxon>
        <taxon>Lachnospirales</taxon>
        <taxon>Lachnospiraceae</taxon>
        <taxon>Acetatifactor</taxon>
    </lineage>
</organism>
<name>A0A9D1UC62_9FIRM</name>
<dbReference type="AlphaFoldDB" id="A0A9D1UC62"/>
<sequence length="255" mass="28663">MGMLLYSERIEIILQQVQLQSVVRITDLTELLHVSIDTVRRDLKSMEKNGLVRCVRGGACLPNSLTALSDFSGEEIIHIDLKREAARKALRCIHPGDVVALNAGTTNTILAQELAFRNDKITVITNNLAAVNILMQNSYIHLIVIGGMVDVIEKATYGRVCENEFSSYYPDIAFLSIDAVDDQEGFTDFRMQEVGVIELLAQQARQTIVVMDSSRLGKRSQKKVLPLHKVDRLVADDNVPKRLKERYERKGLLIE</sequence>
<dbReference type="InterPro" id="IPR018356">
    <property type="entry name" value="Tscrpt_reg_HTH_DeoR_CS"/>
</dbReference>
<keyword evidence="1" id="KW-0805">Transcription regulation</keyword>
<feature type="domain" description="HTH deoR-type" evidence="4">
    <location>
        <begin position="6"/>
        <end position="61"/>
    </location>
</feature>
<gene>
    <name evidence="5" type="ORF">H9742_06875</name>
</gene>
<dbReference type="InterPro" id="IPR001034">
    <property type="entry name" value="DeoR_HTH"/>
</dbReference>
<keyword evidence="2 5" id="KW-0238">DNA-binding</keyword>
<dbReference type="GO" id="GO:0003677">
    <property type="term" value="F:DNA binding"/>
    <property type="evidence" value="ECO:0007669"/>
    <property type="project" value="UniProtKB-KW"/>
</dbReference>
<reference evidence="5" key="2">
    <citation type="submission" date="2021-04" db="EMBL/GenBank/DDBJ databases">
        <authorList>
            <person name="Gilroy R."/>
        </authorList>
    </citation>
    <scope>NUCLEOTIDE SEQUENCE</scope>
    <source>
        <strain evidence="5">CHK195-6426</strain>
    </source>
</reference>
<dbReference type="PROSITE" id="PS51000">
    <property type="entry name" value="HTH_DEOR_2"/>
    <property type="match status" value="1"/>
</dbReference>
<dbReference type="PANTHER" id="PTHR30363:SF44">
    <property type="entry name" value="AGA OPERON TRANSCRIPTIONAL REPRESSOR-RELATED"/>
    <property type="match status" value="1"/>
</dbReference>
<evidence type="ECO:0000256" key="1">
    <source>
        <dbReference type="ARBA" id="ARBA00023015"/>
    </source>
</evidence>
<dbReference type="Proteomes" id="UP000824265">
    <property type="component" value="Unassembled WGS sequence"/>
</dbReference>
<proteinExistence type="predicted"/>
<dbReference type="InterPro" id="IPR037171">
    <property type="entry name" value="NagB/RpiA_transferase-like"/>
</dbReference>
<dbReference type="Gene3D" id="3.40.50.1360">
    <property type="match status" value="1"/>
</dbReference>
<dbReference type="InterPro" id="IPR036390">
    <property type="entry name" value="WH_DNA-bd_sf"/>
</dbReference>
<dbReference type="SUPFAM" id="SSF46785">
    <property type="entry name" value="Winged helix' DNA-binding domain"/>
    <property type="match status" value="1"/>
</dbReference>
<protein>
    <submittedName>
        <fullName evidence="5">DeoR/GlpR family DNA-binding transcription regulator</fullName>
    </submittedName>
</protein>
<evidence type="ECO:0000256" key="3">
    <source>
        <dbReference type="ARBA" id="ARBA00023163"/>
    </source>
</evidence>
<dbReference type="EMBL" id="DXGH01000037">
    <property type="protein sequence ID" value="HIW81241.1"/>
    <property type="molecule type" value="Genomic_DNA"/>
</dbReference>
<keyword evidence="3" id="KW-0804">Transcription</keyword>
<evidence type="ECO:0000256" key="2">
    <source>
        <dbReference type="ARBA" id="ARBA00023125"/>
    </source>
</evidence>
<accession>A0A9D1UC62</accession>
<dbReference type="GO" id="GO:0003700">
    <property type="term" value="F:DNA-binding transcription factor activity"/>
    <property type="evidence" value="ECO:0007669"/>
    <property type="project" value="InterPro"/>
</dbReference>
<evidence type="ECO:0000259" key="4">
    <source>
        <dbReference type="PROSITE" id="PS51000"/>
    </source>
</evidence>
<evidence type="ECO:0000313" key="5">
    <source>
        <dbReference type="EMBL" id="HIW81241.1"/>
    </source>
</evidence>
<dbReference type="SUPFAM" id="SSF100950">
    <property type="entry name" value="NagB/RpiA/CoA transferase-like"/>
    <property type="match status" value="1"/>
</dbReference>